<dbReference type="STRING" id="1798374.A2Z33_03340"/>
<evidence type="ECO:0000313" key="2">
    <source>
        <dbReference type="Proteomes" id="UP000178448"/>
    </source>
</evidence>
<dbReference type="Proteomes" id="UP000178448">
    <property type="component" value="Unassembled WGS sequence"/>
</dbReference>
<protein>
    <submittedName>
        <fullName evidence="1">Uncharacterized protein</fullName>
    </submittedName>
</protein>
<gene>
    <name evidence="1" type="ORF">A2Z33_03340</name>
</gene>
<comment type="caution">
    <text evidence="1">The sequence shown here is derived from an EMBL/GenBank/DDBJ whole genome shotgun (WGS) entry which is preliminary data.</text>
</comment>
<accession>A0A1F5YVL6</accession>
<proteinExistence type="predicted"/>
<dbReference type="EMBL" id="MFJD01000004">
    <property type="protein sequence ID" value="OGG04165.1"/>
    <property type="molecule type" value="Genomic_DNA"/>
</dbReference>
<dbReference type="AlphaFoldDB" id="A0A1F5YVL6"/>
<organism evidence="1 2">
    <name type="scientific">Candidatus Gottesmanbacteria bacterium RBG_16_52_11</name>
    <dbReference type="NCBI Taxonomy" id="1798374"/>
    <lineage>
        <taxon>Bacteria</taxon>
        <taxon>Candidatus Gottesmaniibacteriota</taxon>
    </lineage>
</organism>
<sequence>MTLPPTLITRSLGWLVSNSAKRGIKFYYQFINATIVRKLTQTEIIHQVPDLRNLMLLLLERQDVQSYQLILHPHCTFAKAEYLLLSVDGAADLRERQFHCHRHHVVSAGLKRVR</sequence>
<name>A0A1F5YVL6_9BACT</name>
<reference evidence="1 2" key="1">
    <citation type="journal article" date="2016" name="Nat. Commun.">
        <title>Thousands of microbial genomes shed light on interconnected biogeochemical processes in an aquifer system.</title>
        <authorList>
            <person name="Anantharaman K."/>
            <person name="Brown C.T."/>
            <person name="Hug L.A."/>
            <person name="Sharon I."/>
            <person name="Castelle C.J."/>
            <person name="Probst A.J."/>
            <person name="Thomas B.C."/>
            <person name="Singh A."/>
            <person name="Wilkins M.J."/>
            <person name="Karaoz U."/>
            <person name="Brodie E.L."/>
            <person name="Williams K.H."/>
            <person name="Hubbard S.S."/>
            <person name="Banfield J.F."/>
        </authorList>
    </citation>
    <scope>NUCLEOTIDE SEQUENCE [LARGE SCALE GENOMIC DNA]</scope>
</reference>
<evidence type="ECO:0000313" key="1">
    <source>
        <dbReference type="EMBL" id="OGG04165.1"/>
    </source>
</evidence>